<dbReference type="EMBL" id="CYSR01000018">
    <property type="protein sequence ID" value="CUH99479.1"/>
    <property type="molecule type" value="Genomic_DNA"/>
</dbReference>
<keyword evidence="1" id="KW-0812">Transmembrane</keyword>
<evidence type="ECO:0000313" key="2">
    <source>
        <dbReference type="EMBL" id="CUH99479.1"/>
    </source>
</evidence>
<dbReference type="AlphaFoldDB" id="A0A0P1H8K8"/>
<feature type="transmembrane region" description="Helical" evidence="1">
    <location>
        <begin position="153"/>
        <end position="171"/>
    </location>
</feature>
<evidence type="ECO:0000256" key="1">
    <source>
        <dbReference type="SAM" id="Phobius"/>
    </source>
</evidence>
<gene>
    <name evidence="2" type="ORF">PHA8399_01600</name>
</gene>
<name>A0A0P1H8K8_9RHOB</name>
<dbReference type="STRING" id="1396826.PHA8399_01600"/>
<dbReference type="RefSeq" id="WP_027244883.1">
    <property type="nucleotide sequence ID" value="NZ_CP176615.1"/>
</dbReference>
<sequence>MSEDSKEARIVRKAVGEAEAGLKGLEKELRGVVKQFEKGAMTPAKGKAAAQKVTAFMKKQSQVTKLQNAPFFGELPLDVQDGVTWLDSVVNELNNVLGRLASALKLMQKKPDKDYGILVKASKELESYISQPPKGVGTLLKAAKAGKAAGDPMMAFLPFIILMWMIIDTIARGLNRKK</sequence>
<evidence type="ECO:0000313" key="3">
    <source>
        <dbReference type="Proteomes" id="UP000051326"/>
    </source>
</evidence>
<proteinExistence type="predicted"/>
<keyword evidence="1" id="KW-0472">Membrane</keyword>
<reference evidence="2 3" key="1">
    <citation type="submission" date="2015-09" db="EMBL/GenBank/DDBJ databases">
        <authorList>
            <consortium name="Swine Surveillance"/>
        </authorList>
    </citation>
    <scope>NUCLEOTIDE SEQUENCE [LARGE SCALE GENOMIC DNA]</scope>
    <source>
        <strain evidence="2 3">CECT 8399</strain>
    </source>
</reference>
<protein>
    <submittedName>
        <fullName evidence="2">Uncharacterized protein</fullName>
    </submittedName>
</protein>
<accession>A0A0P1H8K8</accession>
<organism evidence="2 3">
    <name type="scientific">Leisingera aquaemixtae</name>
    <dbReference type="NCBI Taxonomy" id="1396826"/>
    <lineage>
        <taxon>Bacteria</taxon>
        <taxon>Pseudomonadati</taxon>
        <taxon>Pseudomonadota</taxon>
        <taxon>Alphaproteobacteria</taxon>
        <taxon>Rhodobacterales</taxon>
        <taxon>Roseobacteraceae</taxon>
        <taxon>Leisingera</taxon>
    </lineage>
</organism>
<dbReference type="Proteomes" id="UP000051326">
    <property type="component" value="Unassembled WGS sequence"/>
</dbReference>
<keyword evidence="1" id="KW-1133">Transmembrane helix</keyword>